<dbReference type="Ensembl" id="ENSNFUT00015026356.1">
    <property type="protein sequence ID" value="ENSNFUP00015025220.1"/>
    <property type="gene ID" value="ENSNFUG00015012189.1"/>
</dbReference>
<evidence type="ECO:0000256" key="5">
    <source>
        <dbReference type="ARBA" id="ARBA00022530"/>
    </source>
</evidence>
<comment type="subcellular location">
    <subcellularLocation>
        <location evidence="2">Cell projection</location>
        <location evidence="2">Cilium</location>
        <location evidence="2">Photoreceptor outer segment</location>
    </subcellularLocation>
    <subcellularLocation>
        <location evidence="1">Photoreceptor inner segment</location>
    </subcellularLocation>
    <subcellularLocation>
        <location evidence="3">Secreted</location>
        <location evidence="3">Extracellular space</location>
        <location evidence="3">Extracellular matrix</location>
        <location evidence="3">Interphotoreceptor matrix</location>
    </subcellularLocation>
</comment>
<reference evidence="19" key="2">
    <citation type="submission" date="2025-08" db="UniProtKB">
        <authorList>
            <consortium name="Ensembl"/>
        </authorList>
    </citation>
    <scope>IDENTIFICATION</scope>
</reference>
<dbReference type="InterPro" id="IPR000082">
    <property type="entry name" value="SEA_dom"/>
</dbReference>
<feature type="compositionally biased region" description="Basic and acidic residues" evidence="17">
    <location>
        <begin position="569"/>
        <end position="591"/>
    </location>
</feature>
<evidence type="ECO:0000256" key="6">
    <source>
        <dbReference type="ARBA" id="ARBA00022674"/>
    </source>
</evidence>
<evidence type="ECO:0000256" key="11">
    <source>
        <dbReference type="ARBA" id="ARBA00023180"/>
    </source>
</evidence>
<evidence type="ECO:0000313" key="20">
    <source>
        <dbReference type="Proteomes" id="UP000694548"/>
    </source>
</evidence>
<feature type="compositionally biased region" description="Basic and acidic residues" evidence="17">
    <location>
        <begin position="516"/>
        <end position="527"/>
    </location>
</feature>
<comment type="function">
    <text evidence="16">Chondroitin sulfate-, heparin- and hyaluronan-binding protein. May serve to form a basic macromolecular scaffold comprising the insoluble interphotoreceptor matrix.</text>
</comment>
<feature type="compositionally biased region" description="Basic and acidic residues" evidence="17">
    <location>
        <begin position="181"/>
        <end position="192"/>
    </location>
</feature>
<evidence type="ECO:0000256" key="14">
    <source>
        <dbReference type="ARBA" id="ARBA00040753"/>
    </source>
</evidence>
<feature type="compositionally biased region" description="Basic and acidic residues" evidence="17">
    <location>
        <begin position="752"/>
        <end position="761"/>
    </location>
</feature>
<organism evidence="19 20">
    <name type="scientific">Nothobranchius furzeri</name>
    <name type="common">Turquoise killifish</name>
    <dbReference type="NCBI Taxonomy" id="105023"/>
    <lineage>
        <taxon>Eukaryota</taxon>
        <taxon>Metazoa</taxon>
        <taxon>Chordata</taxon>
        <taxon>Craniata</taxon>
        <taxon>Vertebrata</taxon>
        <taxon>Euteleostomi</taxon>
        <taxon>Actinopterygii</taxon>
        <taxon>Neopterygii</taxon>
        <taxon>Teleostei</taxon>
        <taxon>Neoteleostei</taxon>
        <taxon>Acanthomorphata</taxon>
        <taxon>Ovalentaria</taxon>
        <taxon>Atherinomorphae</taxon>
        <taxon>Cyprinodontiformes</taxon>
        <taxon>Nothobranchiidae</taxon>
        <taxon>Nothobranchius</taxon>
    </lineage>
</organism>
<feature type="compositionally biased region" description="Basic and acidic residues" evidence="17">
    <location>
        <begin position="681"/>
        <end position="695"/>
    </location>
</feature>
<evidence type="ECO:0000256" key="9">
    <source>
        <dbReference type="ARBA" id="ARBA00022981"/>
    </source>
</evidence>
<dbReference type="InterPro" id="IPR039861">
    <property type="entry name" value="IMPG"/>
</dbReference>
<sequence>MVEFSISLMDPGYRELLDDPDSPQYIDLAQHLQDQMQHIFEKLPGFKAISVLGISETLDSDRPGGILVHYSLIFEVNVPETTSTGELVSPADSALREMVTWALREEASLPVDLDSLNFQPAAATLHPASADVEESPQLQEPDSHNELEVLIPDPETISTEPEPPLTLGEKDNALVTLLDSSDHPAAPEDVTHESMPSDPEGTEEGFLFITREFESLNQEETSELLHIPTPPVVLQLETDAPYVTLSPNLISKEDLTPEEGESPRLDVWLSPTVQILTSSGGEDPTGTKPSITTRIHDQPPTDPAPNLLEDLNTVSDEENIDVGISDLQQHDVLELQSQDLTDLEVESELLDLKASLEDESDQMRHIPSPHPKPEGEDPKLVAKSAETAEGEYRVSELDQKPDSSGLEQEESSDVLIPDTEDDELAEQDKETSEVYTPDVSVPEDISGNGTKTEEEINILKPEEESFPETEPGGTTAEVLTEEEPATMFQTEVKITEVTEEDEVTEMSHLVFEPEGVVEKIPDQEESKSGAGDENTPENTITEPSGETSNVSKEIPEESEETPPEVSEETFIKVSEEPEPKGLEEKVPKIPEEGVPELLEETFPVSDEMSKQAGDIAEGTSGPEVSASFAELVEEKVPVEEKVGIPALEEEVVPTDLKMVENLDGDIKAEAPSEGDVPQPVPEERCPDPVESHAPQEEVSEPSEGAEEVLRAPGTEPVALQPEEHEGEKVVVTLPNGRPVDILVPRTPPPGEEEMKSPEPEAAKGGADSFPAKEQPELVVVEPSEIPPEEKPELSAVLIKILQPLDKVEELHFEGGAAVEDEVFHPLVHDDPPQKHNLLIKATHVQPSEVPDSHPPLMEGFHTKEEDGPQMESHSDVVPAGTARSDLHLQPASDPGKISSPTRYRCSEMLQKFSVSGSSLIQSKWILI</sequence>
<keyword evidence="12" id="KW-0966">Cell projection</keyword>
<evidence type="ECO:0000256" key="10">
    <source>
        <dbReference type="ARBA" id="ARBA00023170"/>
    </source>
</evidence>
<feature type="compositionally biased region" description="Basic and acidic residues" evidence="17">
    <location>
        <begin position="371"/>
        <end position="380"/>
    </location>
</feature>
<dbReference type="AlphaFoldDB" id="A0A8C6LVA3"/>
<keyword evidence="11" id="KW-0325">Glycoprotein</keyword>
<feature type="region of interest" description="Disordered" evidence="17">
    <location>
        <begin position="664"/>
        <end position="775"/>
    </location>
</feature>
<feature type="domain" description="SEA" evidence="18">
    <location>
        <begin position="1"/>
        <end position="123"/>
    </location>
</feature>
<evidence type="ECO:0000259" key="18">
    <source>
        <dbReference type="PROSITE" id="PS50024"/>
    </source>
</evidence>
<evidence type="ECO:0000256" key="8">
    <source>
        <dbReference type="ARBA" id="ARBA00022737"/>
    </source>
</evidence>
<evidence type="ECO:0000256" key="1">
    <source>
        <dbReference type="ARBA" id="ARBA00004437"/>
    </source>
</evidence>
<dbReference type="SUPFAM" id="SSF82671">
    <property type="entry name" value="SEA domain"/>
    <property type="match status" value="1"/>
</dbReference>
<keyword evidence="7" id="KW-0732">Signal</keyword>
<dbReference type="GO" id="GO:0001917">
    <property type="term" value="C:photoreceptor inner segment"/>
    <property type="evidence" value="ECO:0007669"/>
    <property type="project" value="UniProtKB-SubCell"/>
</dbReference>
<name>A0A8C6LVA3_NOTFU</name>
<dbReference type="GO" id="GO:0007601">
    <property type="term" value="P:visual perception"/>
    <property type="evidence" value="ECO:0007669"/>
    <property type="project" value="InterPro"/>
</dbReference>
<dbReference type="PROSITE" id="PS50024">
    <property type="entry name" value="SEA"/>
    <property type="match status" value="1"/>
</dbReference>
<keyword evidence="9" id="KW-0730">Sialic acid</keyword>
<feature type="compositionally biased region" description="Acidic residues" evidence="17">
    <location>
        <begin position="407"/>
        <end position="425"/>
    </location>
</feature>
<evidence type="ECO:0000256" key="17">
    <source>
        <dbReference type="SAM" id="MobiDB-lite"/>
    </source>
</evidence>
<keyword evidence="8" id="KW-0677">Repeat</keyword>
<dbReference type="PANTHER" id="PTHR12199:SF3">
    <property type="entry name" value="INTERPHOTORECEPTOR MATRIX PROTEOGLYCAN 1"/>
    <property type="match status" value="1"/>
</dbReference>
<evidence type="ECO:0000313" key="19">
    <source>
        <dbReference type="Ensembl" id="ENSNFUP00015025220.1"/>
    </source>
</evidence>
<feature type="compositionally biased region" description="Polar residues" evidence="17">
    <location>
        <begin position="536"/>
        <end position="550"/>
    </location>
</feature>
<protein>
    <recommendedName>
        <fullName evidence="14">Interphotoreceptor matrix proteoglycan 1</fullName>
    </recommendedName>
    <alternativeName>
        <fullName evidence="15">Sialoprotein associated with cones and rods</fullName>
    </alternativeName>
</protein>
<evidence type="ECO:0000256" key="2">
    <source>
        <dbReference type="ARBA" id="ARBA00004504"/>
    </source>
</evidence>
<evidence type="ECO:0000256" key="16">
    <source>
        <dbReference type="ARBA" id="ARBA00045407"/>
    </source>
</evidence>
<keyword evidence="6" id="KW-0358">Heparin-binding</keyword>
<feature type="region of interest" description="Disordered" evidence="17">
    <location>
        <begin position="181"/>
        <end position="201"/>
    </location>
</feature>
<keyword evidence="20" id="KW-1185">Reference proteome</keyword>
<evidence type="ECO:0000256" key="13">
    <source>
        <dbReference type="ARBA" id="ARBA00023290"/>
    </source>
</evidence>
<feature type="region of interest" description="Disordered" evidence="17">
    <location>
        <begin position="497"/>
        <end position="594"/>
    </location>
</feature>
<proteinExistence type="predicted"/>
<evidence type="ECO:0000256" key="15">
    <source>
        <dbReference type="ARBA" id="ARBA00042018"/>
    </source>
</evidence>
<reference evidence="19" key="3">
    <citation type="submission" date="2025-09" db="UniProtKB">
        <authorList>
            <consortium name="Ensembl"/>
        </authorList>
    </citation>
    <scope>IDENTIFICATION</scope>
</reference>
<reference evidence="19" key="1">
    <citation type="submission" date="2014-08" db="EMBL/GenBank/DDBJ databases">
        <authorList>
            <person name="Senf B."/>
            <person name="Petzold A."/>
            <person name="Downie B.R."/>
            <person name="Koch P."/>
            <person name="Platzer M."/>
        </authorList>
    </citation>
    <scope>NUCLEOTIDE SEQUENCE [LARGE SCALE GENOMIC DNA]</scope>
    <source>
        <strain evidence="19">GRZ</strain>
    </source>
</reference>
<dbReference type="PANTHER" id="PTHR12199">
    <property type="entry name" value="INTERPHOTORECEPTOR MATRIX PROTEOGLYCAN"/>
    <property type="match status" value="1"/>
</dbReference>
<feature type="compositionally biased region" description="Acidic residues" evidence="17">
    <location>
        <begin position="697"/>
        <end position="706"/>
    </location>
</feature>
<feature type="compositionally biased region" description="Basic and acidic residues" evidence="17">
    <location>
        <begin position="354"/>
        <end position="364"/>
    </location>
</feature>
<keyword evidence="5" id="KW-0272">Extracellular matrix</keyword>
<dbReference type="Pfam" id="PF01390">
    <property type="entry name" value="SEA"/>
    <property type="match status" value="1"/>
</dbReference>
<feature type="region of interest" description="Disordered" evidence="17">
    <location>
        <begin position="354"/>
        <end position="485"/>
    </location>
</feature>
<evidence type="ECO:0000256" key="7">
    <source>
        <dbReference type="ARBA" id="ARBA00022729"/>
    </source>
</evidence>
<dbReference type="GO" id="GO:0033165">
    <property type="term" value="C:interphotoreceptor matrix"/>
    <property type="evidence" value="ECO:0007669"/>
    <property type="project" value="UniProtKB-SubCell"/>
</dbReference>
<keyword evidence="13" id="KW-0373">Hyaluronic acid</keyword>
<dbReference type="InterPro" id="IPR036364">
    <property type="entry name" value="SEA_dom_sf"/>
</dbReference>
<evidence type="ECO:0000256" key="4">
    <source>
        <dbReference type="ARBA" id="ARBA00022525"/>
    </source>
</evidence>
<dbReference type="GO" id="GO:0005540">
    <property type="term" value="F:hyaluronic acid binding"/>
    <property type="evidence" value="ECO:0007669"/>
    <property type="project" value="UniProtKB-KW"/>
</dbReference>
<dbReference type="GO" id="GO:0008201">
    <property type="term" value="F:heparin binding"/>
    <property type="evidence" value="ECO:0007669"/>
    <property type="project" value="UniProtKB-KW"/>
</dbReference>
<evidence type="ECO:0000256" key="3">
    <source>
        <dbReference type="ARBA" id="ARBA00004593"/>
    </source>
</evidence>
<keyword evidence="4" id="KW-0964">Secreted</keyword>
<evidence type="ECO:0000256" key="12">
    <source>
        <dbReference type="ARBA" id="ARBA00023273"/>
    </source>
</evidence>
<feature type="region of interest" description="Disordered" evidence="17">
    <location>
        <begin position="277"/>
        <end position="305"/>
    </location>
</feature>
<feature type="compositionally biased region" description="Basic and acidic residues" evidence="17">
    <location>
        <begin position="390"/>
        <end position="401"/>
    </location>
</feature>
<keyword evidence="10" id="KW-0675">Receptor</keyword>
<feature type="compositionally biased region" description="Acidic residues" evidence="17">
    <location>
        <begin position="556"/>
        <end position="567"/>
    </location>
</feature>
<dbReference type="GO" id="GO:0001750">
    <property type="term" value="C:photoreceptor outer segment"/>
    <property type="evidence" value="ECO:0007669"/>
    <property type="project" value="UniProtKB-SubCell"/>
</dbReference>
<dbReference type="Proteomes" id="UP000694548">
    <property type="component" value="Chromosome sgr04"/>
</dbReference>
<accession>A0A8C6LVA3</accession>